<keyword evidence="1" id="KW-0812">Transmembrane</keyword>
<feature type="transmembrane region" description="Helical" evidence="1">
    <location>
        <begin position="271"/>
        <end position="293"/>
    </location>
</feature>
<protein>
    <recommendedName>
        <fullName evidence="4">ABC transporter permease</fullName>
    </recommendedName>
</protein>
<sequence>MNKNLVVKILRKKTHRYLTISVIILVVSLTMINLMFSYLANQYYMINRDYLTNNNVKVIHVDGKAEQGNSTQIELQDVQSINTLLEKKGLDNKAKAYPIYILPTVFDHSLETGISLMGLSEELAFLVSENCTLKDNHICLPKADEKEIQIKIPVIEEKDGGFSSNETTDVTLTAEQGATNENAILIHSIPNNYQAYINENEAHQFLKTMFQNSPNSFEYIEQSHLDKVIVYVKDIKDVDTIGELLKNHDYFTSYTFNSFENFSANISSAQLILIILGIVFLIISIITAVLLMVNFMRIQRKEMAILKLIGYETTSISSIYTRLLTKILGRIFLITVLLYLISYLFKWIPISFSYFLIIIGIDLLILLITLAFVYLLGVKKMSSLPMIELLKKGKEFE</sequence>
<evidence type="ECO:0000256" key="1">
    <source>
        <dbReference type="SAM" id="Phobius"/>
    </source>
</evidence>
<feature type="transmembrane region" description="Helical" evidence="1">
    <location>
        <begin position="354"/>
        <end position="376"/>
    </location>
</feature>
<keyword evidence="3" id="KW-1185">Reference proteome</keyword>
<keyword evidence="1" id="KW-1133">Transmembrane helix</keyword>
<comment type="caution">
    <text evidence="2">The sequence shown here is derived from an EMBL/GenBank/DDBJ whole genome shotgun (WGS) entry which is preliminary data.</text>
</comment>
<dbReference type="RefSeq" id="WP_231314515.1">
    <property type="nucleotide sequence ID" value="NZ_JAJODE010000010.1"/>
</dbReference>
<reference evidence="2 3" key="1">
    <citation type="journal article" date="2023" name="Antonie Van Leeuwenhoek">
        <title>Unveiling the genomic potential of a novel thermostable glycoside hydrolases producing Neobacillus sedimentimangrovi UE25.</title>
        <authorList>
            <person name="Ejaz U."/>
            <person name="Saleem F."/>
            <person name="Rashid R."/>
            <person name="Hasan K.A."/>
            <person name="Syed M.N."/>
            <person name="Sohail M."/>
        </authorList>
    </citation>
    <scope>NUCLEOTIDE SEQUENCE [LARGE SCALE GENOMIC DNA]</scope>
    <source>
        <strain evidence="2 3">UE25</strain>
    </source>
</reference>
<name>A0ABS8QGF1_9BACI</name>
<accession>A0ABS8QGF1</accession>
<dbReference type="Proteomes" id="UP001162836">
    <property type="component" value="Unassembled WGS sequence"/>
</dbReference>
<evidence type="ECO:0000313" key="2">
    <source>
        <dbReference type="EMBL" id="MCD4838341.1"/>
    </source>
</evidence>
<proteinExistence type="predicted"/>
<evidence type="ECO:0000313" key="3">
    <source>
        <dbReference type="Proteomes" id="UP001162836"/>
    </source>
</evidence>
<dbReference type="EMBL" id="JAJODE010000010">
    <property type="protein sequence ID" value="MCD4838341.1"/>
    <property type="molecule type" value="Genomic_DNA"/>
</dbReference>
<evidence type="ECO:0008006" key="4">
    <source>
        <dbReference type="Google" id="ProtNLM"/>
    </source>
</evidence>
<feature type="transmembrane region" description="Helical" evidence="1">
    <location>
        <begin position="327"/>
        <end position="348"/>
    </location>
</feature>
<organism evidence="2 3">
    <name type="scientific">Neobacillus sedimentimangrovi</name>
    <dbReference type="NCBI Taxonomy" id="2699460"/>
    <lineage>
        <taxon>Bacteria</taxon>
        <taxon>Bacillati</taxon>
        <taxon>Bacillota</taxon>
        <taxon>Bacilli</taxon>
        <taxon>Bacillales</taxon>
        <taxon>Bacillaceae</taxon>
        <taxon>Neobacillus</taxon>
    </lineage>
</organism>
<keyword evidence="1" id="KW-0472">Membrane</keyword>
<feature type="transmembrane region" description="Helical" evidence="1">
    <location>
        <begin position="20"/>
        <end position="40"/>
    </location>
</feature>
<gene>
    <name evidence="2" type="ORF">LRS37_05525</name>
</gene>